<dbReference type="RefSeq" id="WP_176188220.1">
    <property type="nucleotide sequence ID" value="NZ_JAKEIP010000164.1"/>
</dbReference>
<proteinExistence type="predicted"/>
<name>A0A9X1Q201_STRM4</name>
<comment type="caution">
    <text evidence="1">The sequence shown here is derived from an EMBL/GenBank/DDBJ whole genome shotgun (WGS) entry which is preliminary data.</text>
</comment>
<dbReference type="Proteomes" id="UP001139384">
    <property type="component" value="Unassembled WGS sequence"/>
</dbReference>
<organism evidence="1 2">
    <name type="scientific">Streptomyces muensis</name>
    <dbReference type="NCBI Taxonomy" id="1077944"/>
    <lineage>
        <taxon>Bacteria</taxon>
        <taxon>Bacillati</taxon>
        <taxon>Actinomycetota</taxon>
        <taxon>Actinomycetes</taxon>
        <taxon>Kitasatosporales</taxon>
        <taxon>Streptomycetaceae</taxon>
        <taxon>Streptomyces</taxon>
    </lineage>
</organism>
<accession>A0A9X1Q201</accession>
<dbReference type="AlphaFoldDB" id="A0A9X1Q201"/>
<keyword evidence="2" id="KW-1185">Reference proteome</keyword>
<sequence length="154" mass="16523">MPASKAQRAATAHRRAQAIALRLAGMDFQTIAERLDYSDRGAASKDVHRALEANLEAESAAAATLRELEVQRLDRMQAAAWAKAAKGDLKAIETVLKVIDRRARLLGLDRPARTEITGADGGPLQVEAVDLAELERLITLTDDSAPGGETPEEA</sequence>
<reference evidence="1" key="1">
    <citation type="submission" date="2022-01" db="EMBL/GenBank/DDBJ databases">
        <title>Draft Genome Sequences of Seven Type Strains of the Genus Streptomyces.</title>
        <authorList>
            <person name="Aziz S."/>
            <person name="Coretto E."/>
            <person name="Chronakova A."/>
            <person name="Sproer C."/>
            <person name="Huber K."/>
            <person name="Nouioui I."/>
            <person name="Gross H."/>
        </authorList>
    </citation>
    <scope>NUCLEOTIDE SEQUENCE</scope>
    <source>
        <strain evidence="1">DSM 103493</strain>
    </source>
</reference>
<evidence type="ECO:0000313" key="1">
    <source>
        <dbReference type="EMBL" id="MCF1597720.1"/>
    </source>
</evidence>
<gene>
    <name evidence="1" type="ORF">L0P92_29795</name>
</gene>
<dbReference type="EMBL" id="JAKEIP010000164">
    <property type="protein sequence ID" value="MCF1597720.1"/>
    <property type="molecule type" value="Genomic_DNA"/>
</dbReference>
<evidence type="ECO:0000313" key="2">
    <source>
        <dbReference type="Proteomes" id="UP001139384"/>
    </source>
</evidence>
<protein>
    <submittedName>
        <fullName evidence="1">Uncharacterized protein</fullName>
    </submittedName>
</protein>